<dbReference type="SUPFAM" id="SSF51735">
    <property type="entry name" value="NAD(P)-binding Rossmann-fold domains"/>
    <property type="match status" value="1"/>
</dbReference>
<dbReference type="Pfam" id="PF01408">
    <property type="entry name" value="GFO_IDH_MocA"/>
    <property type="match status" value="1"/>
</dbReference>
<organism evidence="3 4">
    <name type="scientific">Polystyrenella longa</name>
    <dbReference type="NCBI Taxonomy" id="2528007"/>
    <lineage>
        <taxon>Bacteria</taxon>
        <taxon>Pseudomonadati</taxon>
        <taxon>Planctomycetota</taxon>
        <taxon>Planctomycetia</taxon>
        <taxon>Planctomycetales</taxon>
        <taxon>Planctomycetaceae</taxon>
        <taxon>Polystyrenella</taxon>
    </lineage>
</organism>
<dbReference type="InterPro" id="IPR000683">
    <property type="entry name" value="Gfo/Idh/MocA-like_OxRdtase_N"/>
</dbReference>
<dbReference type="InterPro" id="IPR036291">
    <property type="entry name" value="NAD(P)-bd_dom_sf"/>
</dbReference>
<protein>
    <submittedName>
        <fullName evidence="3">Inositol 2-dehydrogenase</fullName>
        <ecNumber evidence="3">1.1.1.18</ecNumber>
    </submittedName>
</protein>
<evidence type="ECO:0000259" key="2">
    <source>
        <dbReference type="Pfam" id="PF19051"/>
    </source>
</evidence>
<reference evidence="3 4" key="1">
    <citation type="submission" date="2019-02" db="EMBL/GenBank/DDBJ databases">
        <title>Deep-cultivation of Planctomycetes and their phenomic and genomic characterization uncovers novel biology.</title>
        <authorList>
            <person name="Wiegand S."/>
            <person name="Jogler M."/>
            <person name="Boedeker C."/>
            <person name="Pinto D."/>
            <person name="Vollmers J."/>
            <person name="Rivas-Marin E."/>
            <person name="Kohn T."/>
            <person name="Peeters S.H."/>
            <person name="Heuer A."/>
            <person name="Rast P."/>
            <person name="Oberbeckmann S."/>
            <person name="Bunk B."/>
            <person name="Jeske O."/>
            <person name="Meyerdierks A."/>
            <person name="Storesund J.E."/>
            <person name="Kallscheuer N."/>
            <person name="Luecker S."/>
            <person name="Lage O.M."/>
            <person name="Pohl T."/>
            <person name="Merkel B.J."/>
            <person name="Hornburger P."/>
            <person name="Mueller R.-W."/>
            <person name="Bruemmer F."/>
            <person name="Labrenz M."/>
            <person name="Spormann A.M."/>
            <person name="Op den Camp H."/>
            <person name="Overmann J."/>
            <person name="Amann R."/>
            <person name="Jetten M.S.M."/>
            <person name="Mascher T."/>
            <person name="Medema M.H."/>
            <person name="Devos D.P."/>
            <person name="Kaster A.-K."/>
            <person name="Ovreas L."/>
            <person name="Rohde M."/>
            <person name="Galperin M.Y."/>
            <person name="Jogler C."/>
        </authorList>
    </citation>
    <scope>NUCLEOTIDE SEQUENCE [LARGE SCALE GENOMIC DNA]</scope>
    <source>
        <strain evidence="3 4">Pla110</strain>
    </source>
</reference>
<dbReference type="InterPro" id="IPR006311">
    <property type="entry name" value="TAT_signal"/>
</dbReference>
<evidence type="ECO:0000259" key="1">
    <source>
        <dbReference type="Pfam" id="PF01408"/>
    </source>
</evidence>
<feature type="domain" description="Gfo/Idh/MocA-like oxidoreductase N-terminal" evidence="1">
    <location>
        <begin position="41"/>
        <end position="155"/>
    </location>
</feature>
<dbReference type="AlphaFoldDB" id="A0A518CNL3"/>
<dbReference type="Gene3D" id="3.40.50.720">
    <property type="entry name" value="NAD(P)-binding Rossmann-like Domain"/>
    <property type="match status" value="1"/>
</dbReference>
<dbReference type="GO" id="GO:0000166">
    <property type="term" value="F:nucleotide binding"/>
    <property type="evidence" value="ECO:0007669"/>
    <property type="project" value="InterPro"/>
</dbReference>
<evidence type="ECO:0000313" key="4">
    <source>
        <dbReference type="Proteomes" id="UP000317178"/>
    </source>
</evidence>
<dbReference type="Gene3D" id="3.30.360.10">
    <property type="entry name" value="Dihydrodipicolinate Reductase, domain 2"/>
    <property type="match status" value="1"/>
</dbReference>
<keyword evidence="4" id="KW-1185">Reference proteome</keyword>
<dbReference type="Pfam" id="PF19051">
    <property type="entry name" value="GFO_IDH_MocA_C2"/>
    <property type="match status" value="1"/>
</dbReference>
<gene>
    <name evidence="3" type="primary">iolG_5</name>
    <name evidence="3" type="ORF">Pla110_25440</name>
</gene>
<dbReference type="GO" id="GO:0050112">
    <property type="term" value="F:inositol 2-dehydrogenase (NAD+) activity"/>
    <property type="evidence" value="ECO:0007669"/>
    <property type="project" value="UniProtKB-EC"/>
</dbReference>
<dbReference type="PANTHER" id="PTHR43818">
    <property type="entry name" value="BCDNA.GH03377"/>
    <property type="match status" value="1"/>
</dbReference>
<sequence>MYDVQSRREFLKSVAAMGVVYPVVSSMPLLADTPKNPNEKLNIAVVGVAARGAANLNGVKGENIVALCDIDSERLNGAAKEFPSAALYDDYRRIFDHDLDGVVCSTPDHMHAFVVCEALKRGLPVYCEKPLTHSISEARKILKLVDENNNITQMGNQIHSTNNYRRVVEQIQSGVIGDVRQVHVFLPAVEHFRAGKRVQESTPPDNVSYDLWLGPAPYRPFDVSHFHFDWRYWWDFGGGQIADFWCHYTDLAYWALDLKYPTRISAIGEKGHDGENEVPRHLQVEYDYPARGEKPPVKLTWSQGKFKPEGAEVMDKSHGVLFEGDKGRLWADYSNKQIVLQDGSEAVPVKPYIADSIGHHAEWLQAIRGNGTTASPFSYGAVLTEGGHLGNLSYRLGKEILWDAEAMKATNAPEADEIISRQYRKGWTLDV</sequence>
<keyword evidence="3" id="KW-0560">Oxidoreductase</keyword>
<dbReference type="KEGG" id="plon:Pla110_25440"/>
<dbReference type="Proteomes" id="UP000317178">
    <property type="component" value="Chromosome"/>
</dbReference>
<dbReference type="SUPFAM" id="SSF55347">
    <property type="entry name" value="Glyceraldehyde-3-phosphate dehydrogenase-like, C-terminal domain"/>
    <property type="match status" value="1"/>
</dbReference>
<name>A0A518CNL3_9PLAN</name>
<dbReference type="InterPro" id="IPR043906">
    <property type="entry name" value="Gfo/Idh/MocA_OxRdtase_bact_C"/>
</dbReference>
<proteinExistence type="predicted"/>
<dbReference type="PANTHER" id="PTHR43818:SF10">
    <property type="entry name" value="NADH-DEPENDENT DEHYDROGENASE-RELATED"/>
    <property type="match status" value="1"/>
</dbReference>
<feature type="domain" description="Gfo/Idh/MocA-like oxidoreductase bacterial type C-terminal" evidence="2">
    <location>
        <begin position="196"/>
        <end position="428"/>
    </location>
</feature>
<dbReference type="PROSITE" id="PS51318">
    <property type="entry name" value="TAT"/>
    <property type="match status" value="1"/>
</dbReference>
<accession>A0A518CNL3</accession>
<dbReference type="InterPro" id="IPR050463">
    <property type="entry name" value="Gfo/Idh/MocA_oxidrdct_glycsds"/>
</dbReference>
<evidence type="ECO:0000313" key="3">
    <source>
        <dbReference type="EMBL" id="QDU80809.1"/>
    </source>
</evidence>
<dbReference type="OrthoDB" id="255433at2"/>
<dbReference type="RefSeq" id="WP_144996046.1">
    <property type="nucleotide sequence ID" value="NZ_CP036281.1"/>
</dbReference>
<dbReference type="EMBL" id="CP036281">
    <property type="protein sequence ID" value="QDU80809.1"/>
    <property type="molecule type" value="Genomic_DNA"/>
</dbReference>
<dbReference type="EC" id="1.1.1.18" evidence="3"/>